<evidence type="ECO:0000256" key="1">
    <source>
        <dbReference type="SAM" id="Phobius"/>
    </source>
</evidence>
<gene>
    <name evidence="2" type="ordered locus">Nitsa_0599</name>
</gene>
<name>E6X164_NITSE</name>
<dbReference type="AlphaFoldDB" id="E6X164"/>
<keyword evidence="3" id="KW-1185">Reference proteome</keyword>
<dbReference type="KEGG" id="nsa:Nitsa_0599"/>
<evidence type="ECO:0000313" key="3">
    <source>
        <dbReference type="Proteomes" id="UP000008633"/>
    </source>
</evidence>
<organism evidence="2 3">
    <name type="scientific">Nitratifractor salsuginis (strain DSM 16511 / JCM 12458 / E9I37-1)</name>
    <dbReference type="NCBI Taxonomy" id="749222"/>
    <lineage>
        <taxon>Bacteria</taxon>
        <taxon>Pseudomonadati</taxon>
        <taxon>Campylobacterota</taxon>
        <taxon>Epsilonproteobacteria</taxon>
        <taxon>Campylobacterales</taxon>
        <taxon>Sulfurovaceae</taxon>
        <taxon>Nitratifractor</taxon>
    </lineage>
</organism>
<keyword evidence="1" id="KW-0472">Membrane</keyword>
<dbReference type="RefSeq" id="WP_013553563.1">
    <property type="nucleotide sequence ID" value="NC_014935.1"/>
</dbReference>
<reference evidence="3" key="2">
    <citation type="submission" date="2011-01" db="EMBL/GenBank/DDBJ databases">
        <title>The complete genome of Nitratifractor salsuginis DSM 16511.</title>
        <authorList>
            <consortium name="US DOE Joint Genome Institute (JGI-PGF)"/>
            <person name="Lucas S."/>
            <person name="Copeland A."/>
            <person name="Lapidus A."/>
            <person name="Bruce D."/>
            <person name="Goodwin L."/>
            <person name="Pitluck S."/>
            <person name="Kyrpides N."/>
            <person name="Mavromatis K."/>
            <person name="Ivanova N."/>
            <person name="Mikhailova N."/>
            <person name="Zeytun A."/>
            <person name="Detter J.C."/>
            <person name="Tapia R."/>
            <person name="Han C."/>
            <person name="Land M."/>
            <person name="Hauser L."/>
            <person name="Markowitz V."/>
            <person name="Cheng J.-F."/>
            <person name="Hugenholtz P."/>
            <person name="Woyke T."/>
            <person name="Wu D."/>
            <person name="Tindall B."/>
            <person name="Schuetze A."/>
            <person name="Brambilla E."/>
            <person name="Klenk H.-P."/>
            <person name="Eisen J.A."/>
        </authorList>
    </citation>
    <scope>NUCLEOTIDE SEQUENCE [LARGE SCALE GENOMIC DNA]</scope>
    <source>
        <strain evidence="3">DSM 16511 / JCM 12458 / E9I37-1</strain>
    </source>
</reference>
<reference evidence="2 3" key="1">
    <citation type="journal article" date="2011" name="Stand. Genomic Sci.">
        <title>Complete genome sequence of Nitratifractor salsuginis type strain (E9I37-1).</title>
        <authorList>
            <person name="Anderson I."/>
            <person name="Sikorski J."/>
            <person name="Zeytun A."/>
            <person name="Nolan M."/>
            <person name="Lapidus A."/>
            <person name="Lucas S."/>
            <person name="Hammon N."/>
            <person name="Deshpande S."/>
            <person name="Cheng J.F."/>
            <person name="Tapia R."/>
            <person name="Han C."/>
            <person name="Goodwin L."/>
            <person name="Pitluck S."/>
            <person name="Liolios K."/>
            <person name="Pagani I."/>
            <person name="Ivanova N."/>
            <person name="Huntemann M."/>
            <person name="Mavromatis K."/>
            <person name="Ovchinikova G."/>
            <person name="Pati A."/>
            <person name="Chen A."/>
            <person name="Palaniappan K."/>
            <person name="Land M."/>
            <person name="Hauser L."/>
            <person name="Brambilla E.M."/>
            <person name="Ngatchou-Djao O.D."/>
            <person name="Rohde M."/>
            <person name="Tindall B.J."/>
            <person name="Goker M."/>
            <person name="Detter J.C."/>
            <person name="Woyke T."/>
            <person name="Bristow J."/>
            <person name="Eisen J.A."/>
            <person name="Markowitz V."/>
            <person name="Hugenholtz P."/>
            <person name="Klenk H.P."/>
            <person name="Kyrpides N.C."/>
        </authorList>
    </citation>
    <scope>NUCLEOTIDE SEQUENCE [LARGE SCALE GENOMIC DNA]</scope>
    <source>
        <strain evidence="3">DSM 16511 / JCM 12458 / E9I37-1</strain>
    </source>
</reference>
<proteinExistence type="predicted"/>
<protein>
    <submittedName>
        <fullName evidence="2">Uncharacterized protein</fullName>
    </submittedName>
</protein>
<dbReference type="Proteomes" id="UP000008633">
    <property type="component" value="Chromosome"/>
</dbReference>
<dbReference type="EMBL" id="CP002452">
    <property type="protein sequence ID" value="ADV45867.1"/>
    <property type="molecule type" value="Genomic_DNA"/>
</dbReference>
<keyword evidence="1" id="KW-0812">Transmembrane</keyword>
<accession>E6X164</accession>
<dbReference type="STRING" id="749222.Nitsa_0599"/>
<dbReference type="HOGENOM" id="CLU_2918008_0_0_7"/>
<evidence type="ECO:0000313" key="2">
    <source>
        <dbReference type="EMBL" id="ADV45867.1"/>
    </source>
</evidence>
<sequence>MDYTEAIIWYLSWPLLIYITYRFVWLNIRHHQRMERLEELEEHYGKVHDEKKAAQNTAAKS</sequence>
<feature type="transmembrane region" description="Helical" evidence="1">
    <location>
        <begin position="6"/>
        <end position="26"/>
    </location>
</feature>
<keyword evidence="1" id="KW-1133">Transmembrane helix</keyword>